<evidence type="ECO:0000256" key="2">
    <source>
        <dbReference type="PROSITE-ProRule" id="PRU00117"/>
    </source>
</evidence>
<evidence type="ECO:0000256" key="1">
    <source>
        <dbReference type="ARBA" id="ARBA00022737"/>
    </source>
</evidence>
<dbReference type="AlphaFoldDB" id="A0A834YQE7"/>
<protein>
    <recommendedName>
        <fullName evidence="4">K Homology domain-containing protein</fullName>
    </recommendedName>
</protein>
<accession>A0A834YQE7</accession>
<dbReference type="Gene3D" id="3.30.1370.10">
    <property type="entry name" value="K Homology domain, type 1"/>
    <property type="match status" value="4"/>
</dbReference>
<dbReference type="InterPro" id="IPR036612">
    <property type="entry name" value="KH_dom_type_1_sf"/>
</dbReference>
<dbReference type="GO" id="GO:0003723">
    <property type="term" value="F:RNA binding"/>
    <property type="evidence" value="ECO:0007669"/>
    <property type="project" value="UniProtKB-UniRule"/>
</dbReference>
<dbReference type="InterPro" id="IPR009019">
    <property type="entry name" value="KH_sf_prok-type"/>
</dbReference>
<feature type="region of interest" description="Disordered" evidence="3">
    <location>
        <begin position="210"/>
        <end position="238"/>
    </location>
</feature>
<reference evidence="5 6" key="1">
    <citation type="submission" date="2020-04" db="EMBL/GenBank/DDBJ databases">
        <title>Plant Genome Project.</title>
        <authorList>
            <person name="Zhang R.-G."/>
        </authorList>
    </citation>
    <scope>NUCLEOTIDE SEQUENCE [LARGE SCALE GENOMIC DNA]</scope>
    <source>
        <strain evidence="5">YNK0</strain>
        <tissue evidence="5">Leaf</tissue>
    </source>
</reference>
<evidence type="ECO:0000313" key="6">
    <source>
        <dbReference type="Proteomes" id="UP000655225"/>
    </source>
</evidence>
<keyword evidence="1" id="KW-0677">Repeat</keyword>
<dbReference type="PANTHER" id="PTHR10288">
    <property type="entry name" value="KH DOMAIN CONTAINING RNA BINDING PROTEIN"/>
    <property type="match status" value="1"/>
</dbReference>
<dbReference type="Pfam" id="PF00013">
    <property type="entry name" value="KH_1"/>
    <property type="match status" value="4"/>
</dbReference>
<dbReference type="Proteomes" id="UP000655225">
    <property type="component" value="Unassembled WGS sequence"/>
</dbReference>
<evidence type="ECO:0000256" key="3">
    <source>
        <dbReference type="SAM" id="MobiDB-lite"/>
    </source>
</evidence>
<sequence length="696" mass="75770">MSMMDPEIPTNAISIFQTMQDRTHVRQFLMKFRPDFEHCRAALLNHSPLPTINVAICDLLAEEQRLLALTTIPQFISVSNTAYGYKKVGHLATTCKDNSICGFCRIHGHTLQDCRKKKRVNGKAYLTLNNDSSVSDTVTSPSSGPLTPEMIKQIVQALSVDGLLERDLSPLPPVAGKPEVDPSLIETLIMLKYRELEVIFCNDMDRNKPGSFKKRSHSRFKKKWSNKKRKRHNFSHEQNFGNPHAADTVYRILCPARKIGDVIGKSGSIIKALRAETHAKIGLMSLFLVGCLLGKGGNIIQKLRSETGASIRILPADHLPACAMSSDELVQISGISAVAKRAYEVTTLLHQNPRKDNPLNYPLSAGGQGFYPLGAPMANLRPRKSNVASPELWCPWCTTNAMDWGYGNQSSGFFPGSFNGFPAGNGGEASGEFSMKIMCSAQKIGVVIGMGGCNITQLQQETGANIHVEDTTPESDERVILISSFEGGHVITEMRRRTQADIRVSSKDDIWEFNVAKDALSEIASRLRVRILRDANAGGEPAPVGPFPEFGPSGSFPGRGRPPSGMIETRSTGGYEHGGGHEYEAQSYLVQLSATGYPNVNNSMEVKIPNNTVGSIIGTGGSNISNLGEISGRGNPSYSDFWSKSEAARFSKIGGSECVVEIHGSSEQMNAAHSLLQIFAASAGQNFNAQQGSYQY</sequence>
<dbReference type="CDD" id="cd22460">
    <property type="entry name" value="KH-I_PEPPER_rpt2_like"/>
    <property type="match status" value="1"/>
</dbReference>
<keyword evidence="2" id="KW-0694">RNA-binding</keyword>
<feature type="domain" description="K Homology" evidence="4">
    <location>
        <begin position="431"/>
        <end position="503"/>
    </location>
</feature>
<dbReference type="EMBL" id="JABCRI010000018">
    <property type="protein sequence ID" value="KAF8390127.1"/>
    <property type="molecule type" value="Genomic_DNA"/>
</dbReference>
<gene>
    <name evidence="5" type="ORF">HHK36_024649</name>
</gene>
<keyword evidence="6" id="KW-1185">Reference proteome</keyword>
<dbReference type="PROSITE" id="PS50084">
    <property type="entry name" value="KH_TYPE_1"/>
    <property type="match status" value="4"/>
</dbReference>
<evidence type="ECO:0000313" key="5">
    <source>
        <dbReference type="EMBL" id="KAF8390127.1"/>
    </source>
</evidence>
<proteinExistence type="predicted"/>
<dbReference type="SUPFAM" id="SSF54814">
    <property type="entry name" value="Prokaryotic type KH domain (KH-domain type II)"/>
    <property type="match status" value="1"/>
</dbReference>
<feature type="domain" description="K Homology" evidence="4">
    <location>
        <begin position="600"/>
        <end position="681"/>
    </location>
</feature>
<organism evidence="5 6">
    <name type="scientific">Tetracentron sinense</name>
    <name type="common">Spur-leaf</name>
    <dbReference type="NCBI Taxonomy" id="13715"/>
    <lineage>
        <taxon>Eukaryota</taxon>
        <taxon>Viridiplantae</taxon>
        <taxon>Streptophyta</taxon>
        <taxon>Embryophyta</taxon>
        <taxon>Tracheophyta</taxon>
        <taxon>Spermatophyta</taxon>
        <taxon>Magnoliopsida</taxon>
        <taxon>Trochodendrales</taxon>
        <taxon>Trochodendraceae</taxon>
        <taxon>Tetracentron</taxon>
    </lineage>
</organism>
<dbReference type="InterPro" id="IPR004087">
    <property type="entry name" value="KH_dom"/>
</dbReference>
<dbReference type="OrthoDB" id="442947at2759"/>
<name>A0A834YQE7_TETSI</name>
<dbReference type="SUPFAM" id="SSF54791">
    <property type="entry name" value="Eukaryotic type KH-domain (KH-domain type I)"/>
    <property type="match status" value="3"/>
</dbReference>
<comment type="caution">
    <text evidence="5">The sequence shown here is derived from an EMBL/GenBank/DDBJ whole genome shotgun (WGS) entry which is preliminary data.</text>
</comment>
<dbReference type="SMART" id="SM00322">
    <property type="entry name" value="KH"/>
    <property type="match status" value="3"/>
</dbReference>
<feature type="domain" description="K Homology" evidence="4">
    <location>
        <begin position="246"/>
        <end position="351"/>
    </location>
</feature>
<evidence type="ECO:0000259" key="4">
    <source>
        <dbReference type="SMART" id="SM00322"/>
    </source>
</evidence>
<feature type="compositionally biased region" description="Basic residues" evidence="3">
    <location>
        <begin position="211"/>
        <end position="233"/>
    </location>
</feature>
<dbReference type="InterPro" id="IPR004088">
    <property type="entry name" value="KH_dom_type_1"/>
</dbReference>